<dbReference type="SUPFAM" id="SSF53474">
    <property type="entry name" value="alpha/beta-Hydrolases"/>
    <property type="match status" value="1"/>
</dbReference>
<dbReference type="Gene3D" id="3.40.50.1820">
    <property type="entry name" value="alpha/beta hydrolase"/>
    <property type="match status" value="1"/>
</dbReference>
<protein>
    <submittedName>
        <fullName evidence="2">Carboxylesterase NA</fullName>
    </submittedName>
</protein>
<sequence length="315" mass="35089">MSVPPYHPFRSAAAQAVYYAHDAQASQRWPVPTETTMVETTYGQTFVRISGPVDAPPLVLLPGAGSCSRMWTFTIAPLAQHYRTYALDSLIHTGCLGRSIPTRAIATATDATSWLDQLIDGLRLTTGIHLLGASFGGWLASQYALQFQQRLATMALIAPAGTIMPFQKTYLQRTILTSLIPFRWMQQRFFRWCCADLARQAPAVLEAMVDEAMLCKRCFVPPHYKHLPTLTAMTDHELQHLTIPIAVFVGENEVLYSAHAALRRLRQVAPQIHAEIIPHAGHDLLLAQKAIVNQKLVTFFRTALGRAVQETTTRE</sequence>
<dbReference type="FunCoup" id="A9B8H9">
    <property type="interactions" value="68"/>
</dbReference>
<dbReference type="GO" id="GO:0016020">
    <property type="term" value="C:membrane"/>
    <property type="evidence" value="ECO:0007669"/>
    <property type="project" value="TreeGrafter"/>
</dbReference>
<dbReference type="InterPro" id="IPR000073">
    <property type="entry name" value="AB_hydrolase_1"/>
</dbReference>
<dbReference type="Pfam" id="PF12697">
    <property type="entry name" value="Abhydrolase_6"/>
    <property type="match status" value="1"/>
</dbReference>
<evidence type="ECO:0000259" key="1">
    <source>
        <dbReference type="Pfam" id="PF12697"/>
    </source>
</evidence>
<dbReference type="AlphaFoldDB" id="A9B8H9"/>
<dbReference type="GO" id="GO:0046464">
    <property type="term" value="P:acylglycerol catabolic process"/>
    <property type="evidence" value="ECO:0007669"/>
    <property type="project" value="TreeGrafter"/>
</dbReference>
<dbReference type="Proteomes" id="UP000000787">
    <property type="component" value="Plasmid pHAU01"/>
</dbReference>
<evidence type="ECO:0000313" key="3">
    <source>
        <dbReference type="Proteomes" id="UP000000787"/>
    </source>
</evidence>
<accession>A9B8H9</accession>
<dbReference type="HOGENOM" id="CLU_020336_27_3_0"/>
<feature type="domain" description="AB hydrolase-1" evidence="1">
    <location>
        <begin position="58"/>
        <end position="290"/>
    </location>
</feature>
<dbReference type="EMBL" id="CP000876">
    <property type="protein sequence ID" value="ABX07643.1"/>
    <property type="molecule type" value="Genomic_DNA"/>
</dbReference>
<dbReference type="GO" id="GO:0047372">
    <property type="term" value="F:monoacylglycerol lipase activity"/>
    <property type="evidence" value="ECO:0007669"/>
    <property type="project" value="TreeGrafter"/>
</dbReference>
<keyword evidence="3" id="KW-1185">Reference proteome</keyword>
<dbReference type="InterPro" id="IPR050266">
    <property type="entry name" value="AB_hydrolase_sf"/>
</dbReference>
<dbReference type="PANTHER" id="PTHR43798:SF5">
    <property type="entry name" value="MONOACYLGLYCEROL LIPASE ABHD6"/>
    <property type="match status" value="1"/>
</dbReference>
<organism evidence="2 3">
    <name type="scientific">Herpetosiphon aurantiacus (strain ATCC 23779 / DSM 785 / 114-95)</name>
    <dbReference type="NCBI Taxonomy" id="316274"/>
    <lineage>
        <taxon>Bacteria</taxon>
        <taxon>Bacillati</taxon>
        <taxon>Chloroflexota</taxon>
        <taxon>Chloroflexia</taxon>
        <taxon>Herpetosiphonales</taxon>
        <taxon>Herpetosiphonaceae</taxon>
        <taxon>Herpetosiphon</taxon>
    </lineage>
</organism>
<gene>
    <name evidence="2" type="ordered locus">Haur_5013</name>
</gene>
<dbReference type="KEGG" id="hau:Haur_5013"/>
<dbReference type="InParanoid" id="A9B8H9"/>
<dbReference type="InterPro" id="IPR029058">
    <property type="entry name" value="AB_hydrolase_fold"/>
</dbReference>
<proteinExistence type="predicted"/>
<evidence type="ECO:0000313" key="2">
    <source>
        <dbReference type="EMBL" id="ABX07643.1"/>
    </source>
</evidence>
<geneLocation type="plasmid" evidence="2 3">
    <name>pHAU01</name>
</geneLocation>
<dbReference type="PANTHER" id="PTHR43798">
    <property type="entry name" value="MONOACYLGLYCEROL LIPASE"/>
    <property type="match status" value="1"/>
</dbReference>
<dbReference type="BioCyc" id="HAUR316274:GHYA-5076-MONOMER"/>
<keyword evidence="2" id="KW-0614">Plasmid</keyword>
<reference evidence="2 3" key="1">
    <citation type="journal article" date="2011" name="Stand. Genomic Sci.">
        <title>Complete genome sequence of the filamentous gliding predatory bacterium Herpetosiphon aurantiacus type strain (114-95(T)).</title>
        <authorList>
            <person name="Kiss H."/>
            <person name="Nett M."/>
            <person name="Domin N."/>
            <person name="Martin K."/>
            <person name="Maresca J.A."/>
            <person name="Copeland A."/>
            <person name="Lapidus A."/>
            <person name="Lucas S."/>
            <person name="Berry K.W."/>
            <person name="Glavina Del Rio T."/>
            <person name="Dalin E."/>
            <person name="Tice H."/>
            <person name="Pitluck S."/>
            <person name="Richardson P."/>
            <person name="Bruce D."/>
            <person name="Goodwin L."/>
            <person name="Han C."/>
            <person name="Detter J.C."/>
            <person name="Schmutz J."/>
            <person name="Brettin T."/>
            <person name="Land M."/>
            <person name="Hauser L."/>
            <person name="Kyrpides N.C."/>
            <person name="Ivanova N."/>
            <person name="Goker M."/>
            <person name="Woyke T."/>
            <person name="Klenk H.P."/>
            <person name="Bryant D.A."/>
        </authorList>
    </citation>
    <scope>NUCLEOTIDE SEQUENCE [LARGE SCALE GENOMIC DNA]</scope>
    <source>
        <strain evidence="3">ATCC 23779 / DSM 785 / 114-95</strain>
        <plasmid evidence="2">pHAU01</plasmid>
    </source>
</reference>
<name>A9B8H9_HERA2</name>